<reference evidence="4 5" key="1">
    <citation type="submission" date="2015-11" db="EMBL/GenBank/DDBJ databases">
        <title>Butyribacter intestini gen. nov., sp. nov., a butyric acid-producing bacterium of the family Lachnospiraceae isolated from the human faeces.</title>
        <authorList>
            <person name="Zou Y."/>
            <person name="Xue W."/>
            <person name="Luo G."/>
            <person name="Lv M."/>
        </authorList>
    </citation>
    <scope>NUCLEOTIDE SEQUENCE [LARGE SCALE GENOMIC DNA]</scope>
    <source>
        <strain evidence="4 5">ACET-33324</strain>
    </source>
</reference>
<dbReference type="STRING" id="290052.ASU35_09440"/>
<organism evidence="4 5">
    <name type="scientific">Acetivibrio ethanolgignens</name>
    <dbReference type="NCBI Taxonomy" id="290052"/>
    <lineage>
        <taxon>Bacteria</taxon>
        <taxon>Bacillati</taxon>
        <taxon>Bacillota</taxon>
        <taxon>Clostridia</taxon>
        <taxon>Eubacteriales</taxon>
        <taxon>Oscillospiraceae</taxon>
        <taxon>Acetivibrio</taxon>
    </lineage>
</organism>
<feature type="coiled-coil region" evidence="1">
    <location>
        <begin position="1045"/>
        <end position="1089"/>
    </location>
</feature>
<dbReference type="EMBL" id="LNAM01000148">
    <property type="protein sequence ID" value="KSV59289.1"/>
    <property type="molecule type" value="Genomic_DNA"/>
</dbReference>
<dbReference type="InterPro" id="IPR036366">
    <property type="entry name" value="PGBDSf"/>
</dbReference>
<feature type="coiled-coil region" evidence="1">
    <location>
        <begin position="1136"/>
        <end position="1215"/>
    </location>
</feature>
<evidence type="ECO:0000313" key="5">
    <source>
        <dbReference type="Proteomes" id="UP000054874"/>
    </source>
</evidence>
<evidence type="ECO:0000256" key="1">
    <source>
        <dbReference type="SAM" id="Coils"/>
    </source>
</evidence>
<name>A0A0V8QGR9_9FIRM</name>
<sequence>MVNCSKAAKQEAVAIAKGNSTLQEAEQALNSAESSTIGLTIAQTALNAVIGLGVGLLINLAVKGISKVINYQQDLIDKSEEAISAFEESRDSLSNNKQTIDNISSDYAKLAQGVDSLGRNISLNTEEYSRYNEIVNKIADMFPQMVQGYTDEGNAIIANKGNVEELTRAYEEQKKAYQDLVITKSAETFDGYKAKVVETSLPEKLKGKRGTYAYSEQKKYIDELIESLEKGQEAFEDFYSNQYIGNSDIYSVLYSATKTAGIDWGGIMNTDERYDQIKTQMTKLYAYQRQLVSNINTETAKIKPIMSAYLEQSYDYQSLDSNVQDVVSQIIGQFDSEFYMQFDNETDMASWVTENIVNKFKGVDGKKVADAFKNAINLKTKLQNGEISLDEYLSAISEFKTLIDGFDNSTKKSVELIFNVNSSNGLSTDTMVNNVKDKLQDEFDDKVGTLTIDDLEIAANLEIPEGTLLTWDELISKIKEVQSSTLNNETDISYTEQLSQVQALSKGLDQLGKIYTDVQNKEDFDWSSILNNKDFEETFGNMQNVNGEYKNAYEDFIQTVSNSPNDINACQTAFDNLATAYINNSGVLDNLTEETKASTIAMLEQMGIANADEVVTAKLAAQELKLKLNMEGTTDEISKQISDLINHGEASGIAASALFDLVTQVKVFNTTGLSVTDRVKELEKLATAFGIATDSASDYWTVERQLAYAKSKGISEEQFLANTTSKYQNAIQEKFGSISAKYTSGLTTNKNSGSSSSSKDTKQPIDWISRKFDILAKQLDVIKKKASEVYSTFKNQNKQLDLAIENIESQITLYKKAYTAYMKQADSVGLSASLKKKVQNGSMNVSEYSGTIADKIQEYQKYYDLAQDTLKTITELKLEEKELASQKLSNITDDYDRKKSYQEALANLREAKAGDNLTEKDYNYLIKKQNHIKANLQKEQKALEDEFNALVKNGTIKKYSDAWYEWKEKIVGVKVEIEDCNNEIEDLAENIIDIRWEKFDKAIEKLDTIGDKLSKIKNFFDGDLFDGTSITKTGLANVALGFADMANEKQKLVNYQAEKNRLNTMLSDNNLTSAEREKYEKRLKEIEKLEIESALNIKNARQSIIDIYIQSIEEETKAMEDLTTAKKSELQAEVALHNYRSKIADKEEDIAILQKKIAELSKSTDRKDIAMRLELEEELKEAKEDLAEEQYQHDIDQQQEALDEELSDFEKMQDQKIKDVKNNLDTQEKILNKYFSDVKSGWTTMIDYMRGYGNQFGVDMTSTLTNLLESAKSLTEFMDINPNVDYSTKHVNKNQTDIPIRDIGIGAVVGAGTAIVSGSGNSSTGKKKDTSGDKDVVSKEKASTLPGTIKYGDSGKNVTVLQKALKALGFSVGSTGVDGKFGSNTLAAVKSFQKSTKVRGGVITADGIVGTNTKKKFKANNYRKGVKDLKENQLALTQEDGTEIVLRPSEGILTPLQKGDSVLTSAQTDNLIALSKMTPVDMSKLWNINTNIPSFSNIQTKESPVVIEHLDASVNLSGITRDEINKTILEECNKVPDKIAKAVYRGGYNR</sequence>
<dbReference type="OrthoDB" id="9765879at2"/>
<dbReference type="RefSeq" id="WP_058352442.1">
    <property type="nucleotide sequence ID" value="NZ_CABMMD010000148.1"/>
</dbReference>
<feature type="compositionally biased region" description="Basic and acidic residues" evidence="2">
    <location>
        <begin position="1326"/>
        <end position="1339"/>
    </location>
</feature>
<evidence type="ECO:0000256" key="2">
    <source>
        <dbReference type="SAM" id="MobiDB-lite"/>
    </source>
</evidence>
<feature type="coiled-coil region" evidence="1">
    <location>
        <begin position="790"/>
        <end position="817"/>
    </location>
</feature>
<dbReference type="Proteomes" id="UP000054874">
    <property type="component" value="Unassembled WGS sequence"/>
</dbReference>
<gene>
    <name evidence="4" type="ORF">ASU35_09440</name>
</gene>
<keyword evidence="5" id="KW-1185">Reference proteome</keyword>
<dbReference type="Gene3D" id="1.10.101.10">
    <property type="entry name" value="PGBD-like superfamily/PGBD"/>
    <property type="match status" value="1"/>
</dbReference>
<feature type="domain" description="Peptidoglycan binding-like" evidence="3">
    <location>
        <begin position="1354"/>
        <end position="1415"/>
    </location>
</feature>
<dbReference type="Pfam" id="PF01471">
    <property type="entry name" value="PG_binding_1"/>
    <property type="match status" value="1"/>
</dbReference>
<dbReference type="InterPro" id="IPR036365">
    <property type="entry name" value="PGBD-like_sf"/>
</dbReference>
<dbReference type="SUPFAM" id="SSF47090">
    <property type="entry name" value="PGBD-like"/>
    <property type="match status" value="1"/>
</dbReference>
<comment type="caution">
    <text evidence="4">The sequence shown here is derived from an EMBL/GenBank/DDBJ whole genome shotgun (WGS) entry which is preliminary data.</text>
</comment>
<dbReference type="InterPro" id="IPR002477">
    <property type="entry name" value="Peptidoglycan-bd-like"/>
</dbReference>
<evidence type="ECO:0000313" key="4">
    <source>
        <dbReference type="EMBL" id="KSV59289.1"/>
    </source>
</evidence>
<evidence type="ECO:0000259" key="3">
    <source>
        <dbReference type="Pfam" id="PF01471"/>
    </source>
</evidence>
<accession>A0A0V8QGR9</accession>
<proteinExistence type="predicted"/>
<protein>
    <recommendedName>
        <fullName evidence="3">Peptidoglycan binding-like domain-containing protein</fullName>
    </recommendedName>
</protein>
<keyword evidence="1" id="KW-0175">Coiled coil</keyword>
<feature type="coiled-coil region" evidence="1">
    <location>
        <begin position="926"/>
        <end position="997"/>
    </location>
</feature>
<feature type="region of interest" description="Disordered" evidence="2">
    <location>
        <begin position="1319"/>
        <end position="1339"/>
    </location>
</feature>